<feature type="domain" description="PKS/mFAS DH" evidence="10">
    <location>
        <begin position="1572"/>
        <end position="1837"/>
    </location>
</feature>
<dbReference type="Pfam" id="PF00109">
    <property type="entry name" value="ketoacyl-synt"/>
    <property type="match status" value="1"/>
</dbReference>
<evidence type="ECO:0000313" key="12">
    <source>
        <dbReference type="Proteomes" id="UP001362999"/>
    </source>
</evidence>
<dbReference type="SMART" id="SM00825">
    <property type="entry name" value="PKS_KS"/>
    <property type="match status" value="1"/>
</dbReference>
<dbReference type="Proteomes" id="UP001362999">
    <property type="component" value="Unassembled WGS sequence"/>
</dbReference>
<dbReference type="InterPro" id="IPR036736">
    <property type="entry name" value="ACP-like_sf"/>
</dbReference>
<dbReference type="EMBL" id="JAWWNJ010000023">
    <property type="protein sequence ID" value="KAK7033257.1"/>
    <property type="molecule type" value="Genomic_DNA"/>
</dbReference>
<dbReference type="Pfam" id="PF00550">
    <property type="entry name" value="PP-binding"/>
    <property type="match status" value="2"/>
</dbReference>
<dbReference type="InterPro" id="IPR009081">
    <property type="entry name" value="PP-bd_ACP"/>
</dbReference>
<dbReference type="Pfam" id="PF00501">
    <property type="entry name" value="AMP-binding"/>
    <property type="match status" value="1"/>
</dbReference>
<dbReference type="InterPro" id="IPR014031">
    <property type="entry name" value="Ketoacyl_synth_C"/>
</dbReference>
<dbReference type="PANTHER" id="PTHR43775:SF37">
    <property type="entry name" value="SI:DKEY-61P9.11"/>
    <property type="match status" value="1"/>
</dbReference>
<protein>
    <submittedName>
        <fullName evidence="11">6-deoxyerythronolide-B synthase EryA1, modules 1 and 2</fullName>
    </submittedName>
</protein>
<evidence type="ECO:0000256" key="2">
    <source>
        <dbReference type="ARBA" id="ARBA00022450"/>
    </source>
</evidence>
<evidence type="ECO:0000256" key="4">
    <source>
        <dbReference type="ARBA" id="ARBA00022679"/>
    </source>
</evidence>
<dbReference type="Pfam" id="PF08659">
    <property type="entry name" value="KR"/>
    <property type="match status" value="1"/>
</dbReference>
<comment type="pathway">
    <text evidence="1">Secondary metabolite biosynthesis.</text>
</comment>
<dbReference type="PROSITE" id="PS52004">
    <property type="entry name" value="KS3_2"/>
    <property type="match status" value="1"/>
</dbReference>
<dbReference type="SUPFAM" id="SSF53901">
    <property type="entry name" value="Thiolase-like"/>
    <property type="match status" value="1"/>
</dbReference>
<dbReference type="GO" id="GO:0031177">
    <property type="term" value="F:phosphopantetheine binding"/>
    <property type="evidence" value="ECO:0007669"/>
    <property type="project" value="InterPro"/>
</dbReference>
<feature type="region of interest" description="Disordered" evidence="7">
    <location>
        <begin position="564"/>
        <end position="591"/>
    </location>
</feature>
<sequence length="2392" mass="258576">MSDCAATLLDVFRAYATDAATQQMHAVECGNEYWTYDDLNLISTGLAAELETRHGSSPTVAIIAENLPYTLALKLAVWKLGGIVAPIDHHTPPALMKYMLEKVSPSCVVVPSTEKGTQQAVLQSGLHLMGFTPEDTTMAALSQRFIDTLDDPYPTPDRKSTCIYLFTSSASDASNIKCVPLTHETLSAQAQALLQWNRKTFPDISFQHLRVLGWGPFSHMLAILDLSAHVILTGGCYIFGLPPSSYHHSDAAVNATTTTTIREASTAPDSMLHAMDKYRPDVMTAVPWTFEKVRETVEGEKDSARRTLWLEILRGFKMINLGGAPTSVECVAWVKKHGINLVLSIGMTEIGGALFHRVADESDEGWLVEDRICLDAELTLVDQDGRPHESEGELYVSSKLIPTGYLDHPSPSFEVAADGIVTFKTGDRYSKSGGRLKWLGRNEDYIILDSGELVDPRLLEKTLDSACSSIQRSCVVGNKFLHGSSQFLCVLIELATGIGYNDPTTKLDISRAVRSVNRELAPPLRINWARVLILGEGEKIPVTKKGLIWRKKLESLFGGRVAETSSSSTVSSDGSKTDHGPAVPAQMSAPQTQTQTAISGIVLSIVGDALRIPIKTLERFADSTFAELGMDSSAALAIVNQLNRHFHLDLPRNTCHTHVDLAALTAAISERLGHVQTRSPVNSLPSTVQGLHSADDVVIVGQAVRLPGDINTPEAFWEALVDMRQDLLIPVPPDRWDNASFMPKPGESYKPGDIIFEKAGFVESASFDHSFFGFSSAEALYIAPHARLILETTFQALEDANIPASRLKGSATGVFTAGAMDHGYTNILFAAAGFGAYSRFQGTGVANSAACGRLSYLLDINGPSTSIDTACSSGMVAFDQAVRYLQSGKAETAIVCGANTHSWRKMVSPHSRCATYSSEADGYVPAEGAVALILKTKNAALRDGDNILAIVKATDTVHNGRSQGLVAPSAAAQANLQRSLIANASLSPSEIDFVETHGTGTPLGDTIEIDGLNAVFRHSHTAERPLIIGTAKTLIGHTETIAGLVGIVKAIKQLSSGKVAGLSSLASGQLNPEIDPTLVPLLIPSNLVDVPINLAGTSQQHALVVAYGFAGTLAGTILQAPPPRNTVTQDNALSWMIFTVSAKSPSALDSYLRLYLDFCANAAPEDFERICYTSCVGRELYRYRFSCVARDLDDLVLRLKQRLASGQASPISASPRTIFAFPGQGSQFHGMAAQLSSRFPEFKRILTTAAEMASTLAGFDVLSLLVGDKKSSEEIHQSAVAQICIFVYQFSVCQFLRRLNVAPEAVMGNSLGEISAAVQAGVFTYELGLRFVIARARILAPLPDHPAGMASIAASSSVVSSYIQALHLEHRAVISVFSSPSSHVVSGDWEAITILVSHAKKLGVRATILNVDQGFHSHCIDARLPQLKTWLADHENELRPLDLPLFSTVLGKLVKHNESLDSGYWIDHARNPVQFEQVATQIKNDKTLQAACILDVGPAPTALAALQFNDLSQAVLLSSATKQGKDQELAFLTAIAALTEYGINPDFTHIFDPTTPKINIPTYPFQRQRHYPNFIPSRSNFGSSSPVPSNAPSSLVVDDQLYKTLNDHRINGDVVLPGAAMIDWFAKPVLNRTLTIRFHQPWVLRAPGQVGATELTESTFSMSDRDSGEKLCSGIFVPTRTAVPSITISKRGPASTVFTGDEVYHPFRSVQFGPLFRTITSIHLWDDHADGLVSVPPSSNPNHDRIRALDACLHMVGACRISSNLVSGAFLPMALEGFTLHADHFPSSFICRYRFPLVMERNNLVASTAFEVISHTGDLIASCTKYSVAKVEFGGPASPQLSFQQVWTPKNTVPSTGKGKRRILYFGRDNCNWIDLFPDVNKYVFGSPCSRWPTEDSFYTQMLDTMNSDSAIVLDMIGMDDSPDSPTFSVVWQSALRLMKALVRSKTRPFRFVVLSTTPNSRCTTEPVVLESMVQGMLRVFRMETGLSIACGMEFAADTHSDKIAQALETELNSNSIDNMVRYSALLSEPTASLSRFVPELQPLEVDGAMVQLQGVAVIVGMGSIGFELAFALLAAGCSAVAFIGRRPATDVKVAERLSILSRTSQSSCFSYVQADASDKDALRRVLVSIQEAHGEIKSIIHTAASIADATINSVTNEDFDRVLRSKVHAAHNLHCLTVELALQLESFVLLSSISVSLGNQGQVAYVAANAFLDALAAQRRGIGLPGVSLQLGPWESELVNNLQGRQDDFMQTISHKDGIPLILGAMSSPAAVNVIAALDFNALAEIPARATDSLFASLIGGAPQKPARGSADPSETIISVLRHVLELAETERLELDEPLSAWGVDSIAFGQLRGAVLKQLGVDLPLIYLSDAFSVNDMIENVRESMGVASD</sequence>
<evidence type="ECO:0000256" key="1">
    <source>
        <dbReference type="ARBA" id="ARBA00005179"/>
    </source>
</evidence>
<feature type="region of interest" description="N-terminal hotdog fold" evidence="6">
    <location>
        <begin position="1572"/>
        <end position="1683"/>
    </location>
</feature>
<dbReference type="CDD" id="cd00833">
    <property type="entry name" value="PKS"/>
    <property type="match status" value="1"/>
</dbReference>
<dbReference type="SMART" id="SM00822">
    <property type="entry name" value="PKS_KR"/>
    <property type="match status" value="1"/>
</dbReference>
<dbReference type="InterPro" id="IPR006162">
    <property type="entry name" value="Ppantetheine_attach_site"/>
</dbReference>
<feature type="domain" description="Carrier" evidence="8">
    <location>
        <begin position="596"/>
        <end position="672"/>
    </location>
</feature>
<dbReference type="PROSITE" id="PS00012">
    <property type="entry name" value="PHOSPHOPANTETHEINE"/>
    <property type="match status" value="1"/>
</dbReference>
<keyword evidence="3" id="KW-0597">Phosphoprotein</keyword>
<dbReference type="PROSITE" id="PS52019">
    <property type="entry name" value="PKS_MFAS_DH"/>
    <property type="match status" value="1"/>
</dbReference>
<keyword evidence="4" id="KW-0808">Transferase</keyword>
<dbReference type="GO" id="GO:0004315">
    <property type="term" value="F:3-oxoacyl-[acyl-carrier-protein] synthase activity"/>
    <property type="evidence" value="ECO:0007669"/>
    <property type="project" value="InterPro"/>
</dbReference>
<reference evidence="11 12" key="1">
    <citation type="journal article" date="2024" name="J Genomics">
        <title>Draft genome sequencing and assembly of Favolaschia claudopus CIRM-BRFM 2984 isolated from oak limbs.</title>
        <authorList>
            <person name="Navarro D."/>
            <person name="Drula E."/>
            <person name="Chaduli D."/>
            <person name="Cazenave R."/>
            <person name="Ahrendt S."/>
            <person name="Wang J."/>
            <person name="Lipzen A."/>
            <person name="Daum C."/>
            <person name="Barry K."/>
            <person name="Grigoriev I.V."/>
            <person name="Favel A."/>
            <person name="Rosso M.N."/>
            <person name="Martin F."/>
        </authorList>
    </citation>
    <scope>NUCLEOTIDE SEQUENCE [LARGE SCALE GENOMIC DNA]</scope>
    <source>
        <strain evidence="11 12">CIRM-BRFM 2984</strain>
    </source>
</reference>
<dbReference type="InterPro" id="IPR014043">
    <property type="entry name" value="Acyl_transferase_dom"/>
</dbReference>
<dbReference type="Gene3D" id="3.10.129.110">
    <property type="entry name" value="Polyketide synthase dehydratase"/>
    <property type="match status" value="1"/>
</dbReference>
<dbReference type="SMART" id="SM00827">
    <property type="entry name" value="PKS_AT"/>
    <property type="match status" value="1"/>
</dbReference>
<dbReference type="SUPFAM" id="SSF51735">
    <property type="entry name" value="NAD(P)-binding Rossmann-fold domains"/>
    <property type="match status" value="1"/>
</dbReference>
<evidence type="ECO:0000313" key="11">
    <source>
        <dbReference type="EMBL" id="KAK7033257.1"/>
    </source>
</evidence>
<dbReference type="InterPro" id="IPR050091">
    <property type="entry name" value="PKS_NRPS_Biosynth_Enz"/>
</dbReference>
<dbReference type="PANTHER" id="PTHR43775">
    <property type="entry name" value="FATTY ACID SYNTHASE"/>
    <property type="match status" value="1"/>
</dbReference>
<dbReference type="SUPFAM" id="SSF55048">
    <property type="entry name" value="Probable ACP-binding domain of malonyl-CoA ACP transacylase"/>
    <property type="match status" value="1"/>
</dbReference>
<feature type="region of interest" description="C-terminal hotdog fold" evidence="6">
    <location>
        <begin position="1695"/>
        <end position="1837"/>
    </location>
</feature>
<dbReference type="Gene3D" id="3.30.70.3290">
    <property type="match status" value="1"/>
</dbReference>
<dbReference type="InterPro" id="IPR013968">
    <property type="entry name" value="PKS_KR"/>
</dbReference>
<evidence type="ECO:0000259" key="9">
    <source>
        <dbReference type="PROSITE" id="PS52004"/>
    </source>
</evidence>
<dbReference type="InterPro" id="IPR018201">
    <property type="entry name" value="Ketoacyl_synth_AS"/>
</dbReference>
<dbReference type="SUPFAM" id="SSF47336">
    <property type="entry name" value="ACP-like"/>
    <property type="match status" value="2"/>
</dbReference>
<dbReference type="InterPro" id="IPR016039">
    <property type="entry name" value="Thiolase-like"/>
</dbReference>
<feature type="domain" description="Ketosynthase family 3 (KS3)" evidence="9">
    <location>
        <begin position="694"/>
        <end position="1120"/>
    </location>
</feature>
<dbReference type="InterPro" id="IPR036291">
    <property type="entry name" value="NAD(P)-bd_dom_sf"/>
</dbReference>
<dbReference type="SUPFAM" id="SSF56801">
    <property type="entry name" value="Acetyl-CoA synthetase-like"/>
    <property type="match status" value="1"/>
</dbReference>
<organism evidence="11 12">
    <name type="scientific">Favolaschia claudopus</name>
    <dbReference type="NCBI Taxonomy" id="2862362"/>
    <lineage>
        <taxon>Eukaryota</taxon>
        <taxon>Fungi</taxon>
        <taxon>Dikarya</taxon>
        <taxon>Basidiomycota</taxon>
        <taxon>Agaricomycotina</taxon>
        <taxon>Agaricomycetes</taxon>
        <taxon>Agaricomycetidae</taxon>
        <taxon>Agaricales</taxon>
        <taxon>Marasmiineae</taxon>
        <taxon>Mycenaceae</taxon>
        <taxon>Favolaschia</taxon>
    </lineage>
</organism>
<evidence type="ECO:0000256" key="3">
    <source>
        <dbReference type="ARBA" id="ARBA00022553"/>
    </source>
</evidence>
<dbReference type="Pfam" id="PF02801">
    <property type="entry name" value="Ketoacyl-synt_C"/>
    <property type="match status" value="1"/>
</dbReference>
<dbReference type="InterPro" id="IPR016035">
    <property type="entry name" value="Acyl_Trfase/lysoPLipase"/>
</dbReference>
<dbReference type="InterPro" id="IPR016036">
    <property type="entry name" value="Malonyl_transacylase_ACP-bd"/>
</dbReference>
<dbReference type="InterPro" id="IPR042099">
    <property type="entry name" value="ANL_N_sf"/>
</dbReference>
<dbReference type="InterPro" id="IPR020806">
    <property type="entry name" value="PKS_PP-bd"/>
</dbReference>
<evidence type="ECO:0000259" key="10">
    <source>
        <dbReference type="PROSITE" id="PS52019"/>
    </source>
</evidence>
<evidence type="ECO:0000256" key="6">
    <source>
        <dbReference type="PROSITE-ProRule" id="PRU01363"/>
    </source>
</evidence>
<proteinExistence type="predicted"/>
<dbReference type="Gene3D" id="3.40.47.10">
    <property type="match status" value="1"/>
</dbReference>
<evidence type="ECO:0000256" key="5">
    <source>
        <dbReference type="ARBA" id="ARBA00023026"/>
    </source>
</evidence>
<feature type="domain" description="Carrier" evidence="8">
    <location>
        <begin position="2312"/>
        <end position="2387"/>
    </location>
</feature>
<feature type="active site" description="Proton acceptor; for dehydratase activity" evidence="6">
    <location>
        <position position="1608"/>
    </location>
</feature>
<dbReference type="Gene3D" id="1.10.1200.10">
    <property type="entry name" value="ACP-like"/>
    <property type="match status" value="2"/>
</dbReference>
<dbReference type="InterPro" id="IPR049551">
    <property type="entry name" value="PKS_DH_C"/>
</dbReference>
<dbReference type="InterPro" id="IPR042104">
    <property type="entry name" value="PKS_dehydratase_sf"/>
</dbReference>
<dbReference type="PROSITE" id="PS00606">
    <property type="entry name" value="KS3_1"/>
    <property type="match status" value="1"/>
</dbReference>
<dbReference type="SMART" id="SM00823">
    <property type="entry name" value="PKS_PP"/>
    <property type="match status" value="2"/>
</dbReference>
<dbReference type="GO" id="GO:0006633">
    <property type="term" value="P:fatty acid biosynthetic process"/>
    <property type="evidence" value="ECO:0007669"/>
    <property type="project" value="InterPro"/>
</dbReference>
<evidence type="ECO:0000256" key="7">
    <source>
        <dbReference type="SAM" id="MobiDB-lite"/>
    </source>
</evidence>
<dbReference type="Gene3D" id="3.40.50.12780">
    <property type="entry name" value="N-terminal domain of ligase-like"/>
    <property type="match status" value="1"/>
</dbReference>
<keyword evidence="2" id="KW-0596">Phosphopantetheine</keyword>
<dbReference type="InterPro" id="IPR014030">
    <property type="entry name" value="Ketoacyl_synth_N"/>
</dbReference>
<keyword evidence="12" id="KW-1185">Reference proteome</keyword>
<dbReference type="Gene3D" id="3.40.366.10">
    <property type="entry name" value="Malonyl-Coenzyme A Acyl Carrier Protein, domain 2"/>
    <property type="match status" value="1"/>
</dbReference>
<comment type="caution">
    <text evidence="11">The sequence shown here is derived from an EMBL/GenBank/DDBJ whole genome shotgun (WGS) entry which is preliminary data.</text>
</comment>
<keyword evidence="5" id="KW-0843">Virulence</keyword>
<dbReference type="PROSITE" id="PS50075">
    <property type="entry name" value="CARRIER"/>
    <property type="match status" value="2"/>
</dbReference>
<gene>
    <name evidence="11" type="ORF">R3P38DRAFT_3313299</name>
</gene>
<dbReference type="InterPro" id="IPR020841">
    <property type="entry name" value="PKS_Beta-ketoAc_synthase_dom"/>
</dbReference>
<dbReference type="InterPro" id="IPR001227">
    <property type="entry name" value="Ac_transferase_dom_sf"/>
</dbReference>
<name>A0AAW0C2B3_9AGAR</name>
<dbReference type="Pfam" id="PF22621">
    <property type="entry name" value="CurL-like_PKS_C"/>
    <property type="match status" value="1"/>
</dbReference>
<feature type="active site" description="Proton donor; for dehydratase activity" evidence="6">
    <location>
        <position position="1750"/>
    </location>
</feature>
<dbReference type="GO" id="GO:0004312">
    <property type="term" value="F:fatty acid synthase activity"/>
    <property type="evidence" value="ECO:0007669"/>
    <property type="project" value="TreeGrafter"/>
</dbReference>
<dbReference type="InterPro" id="IPR000873">
    <property type="entry name" value="AMP-dep_synth/lig_dom"/>
</dbReference>
<evidence type="ECO:0000259" key="8">
    <source>
        <dbReference type="PROSITE" id="PS50075"/>
    </source>
</evidence>
<dbReference type="SUPFAM" id="SSF52151">
    <property type="entry name" value="FabD/lysophospholipase-like"/>
    <property type="match status" value="1"/>
</dbReference>
<dbReference type="Pfam" id="PF00698">
    <property type="entry name" value="Acyl_transf_1"/>
    <property type="match status" value="1"/>
</dbReference>
<accession>A0AAW0C2B3</accession>
<dbReference type="InterPro" id="IPR057326">
    <property type="entry name" value="KR_dom"/>
</dbReference>
<dbReference type="Pfam" id="PF14765">
    <property type="entry name" value="PS-DH"/>
    <property type="match status" value="1"/>
</dbReference>
<dbReference type="Pfam" id="PF23562">
    <property type="entry name" value="AMP-binding_C_3"/>
    <property type="match status" value="1"/>
</dbReference>
<feature type="compositionally biased region" description="Low complexity" evidence="7">
    <location>
        <begin position="564"/>
        <end position="574"/>
    </location>
</feature>
<dbReference type="InterPro" id="IPR049900">
    <property type="entry name" value="PKS_mFAS_DH"/>
</dbReference>
<dbReference type="Gene3D" id="3.40.50.720">
    <property type="entry name" value="NAD(P)-binding Rossmann-like Domain"/>
    <property type="match status" value="1"/>
</dbReference>